<dbReference type="Gene3D" id="2.60.40.1220">
    <property type="match status" value="1"/>
</dbReference>
<evidence type="ECO:0000256" key="1">
    <source>
        <dbReference type="ARBA" id="ARBA00022729"/>
    </source>
</evidence>
<gene>
    <name evidence="3" type="ordered locus">Spirs_1760</name>
</gene>
<reference evidence="3 4" key="1">
    <citation type="journal article" date="2010" name="Stand. Genomic Sci.">
        <title>Complete genome sequence of Spirochaeta smaragdinae type strain (SEBR 4228).</title>
        <authorList>
            <person name="Mavromatis K."/>
            <person name="Yasawong M."/>
            <person name="Chertkov O."/>
            <person name="Lapidus A."/>
            <person name="Lucas S."/>
            <person name="Nolan M."/>
            <person name="Del Rio T.G."/>
            <person name="Tice H."/>
            <person name="Cheng J.F."/>
            <person name="Pitluck S."/>
            <person name="Liolios K."/>
            <person name="Ivanova N."/>
            <person name="Tapia R."/>
            <person name="Han C."/>
            <person name="Bruce D."/>
            <person name="Goodwin L."/>
            <person name="Pati A."/>
            <person name="Chen A."/>
            <person name="Palaniappan K."/>
            <person name="Land M."/>
            <person name="Hauser L."/>
            <person name="Chang Y.J."/>
            <person name="Jeffries C.D."/>
            <person name="Detter J.C."/>
            <person name="Rohde M."/>
            <person name="Brambilla E."/>
            <person name="Spring S."/>
            <person name="Goker M."/>
            <person name="Sikorski J."/>
            <person name="Woyke T."/>
            <person name="Bristow J."/>
            <person name="Eisen J.A."/>
            <person name="Markowitz V."/>
            <person name="Hugenholtz P."/>
            <person name="Klenk H.P."/>
            <person name="Kyrpides N.C."/>
        </authorList>
    </citation>
    <scope>NUCLEOTIDE SEQUENCE [LARGE SCALE GENOMIC DNA]</scope>
    <source>
        <strain evidence="4">DSM 11293 / JCM 15392 / SEBR 4228</strain>
    </source>
</reference>
<organism evidence="3 4">
    <name type="scientific">Sediminispirochaeta smaragdinae (strain DSM 11293 / JCM 15392 / SEBR 4228)</name>
    <name type="common">Spirochaeta smaragdinae</name>
    <dbReference type="NCBI Taxonomy" id="573413"/>
    <lineage>
        <taxon>Bacteria</taxon>
        <taxon>Pseudomonadati</taxon>
        <taxon>Spirochaetota</taxon>
        <taxon>Spirochaetia</taxon>
        <taxon>Spirochaetales</taxon>
        <taxon>Spirochaetaceae</taxon>
        <taxon>Sediminispirochaeta</taxon>
    </lineage>
</organism>
<evidence type="ECO:0000259" key="2">
    <source>
        <dbReference type="Pfam" id="PF13205"/>
    </source>
</evidence>
<sequence length="472" mass="52137">MKAISFPVPAIIIAVLVPLLIPGCHMIDDYLHMDAPEVRSITPAEGYADPSDVQGISIWFSASMDRPKTEAACIFSQDDQQLEGSFSWASDRLIFTPYLGITSNHVYTVTVTTEAEDDYGNSLLHEVNHQFFTGEEIDPPFVTGTSPQAGDLVSDPYAAILIEFSEGIDEISFIDNFSISPEVMGTISWSPDKRSATFTPLVPYERGEEYEVQISKGVRDLAGNQMTKETFFRFTAGDKGTYEISSVEDISGGFFLHDIADTAYTTGIEKADELLVTFSAAVPEDEKRDIITVNPSISYDDTWNSDNTTLHIIFDEELEYGKLYELNIVDSTYRFLVDGPHSLPLSLSRIIFINDTASPVPVELHLNDILTISDSDRARFDVYLHHAQGAVVDTSSFMDAFSLSSSAFQSLDFTSYSIDVGATESVVHVDASIEMASGISSICTIRIEASLCDSYDNYLEDDYLLTLQVLPP</sequence>
<evidence type="ECO:0000313" key="4">
    <source>
        <dbReference type="Proteomes" id="UP000002318"/>
    </source>
</evidence>
<dbReference type="InterPro" id="IPR014755">
    <property type="entry name" value="Cu-Rt/internalin_Ig-like"/>
</dbReference>
<dbReference type="Proteomes" id="UP000002318">
    <property type="component" value="Chromosome"/>
</dbReference>
<dbReference type="Pfam" id="PF13205">
    <property type="entry name" value="Big_5"/>
    <property type="match status" value="2"/>
</dbReference>
<dbReference type="HOGENOM" id="CLU_578597_0_0_12"/>
<keyword evidence="1" id="KW-0732">Signal</keyword>
<keyword evidence="4" id="KW-1185">Reference proteome</keyword>
<feature type="domain" description="SbsA Ig-like" evidence="2">
    <location>
        <begin position="34"/>
        <end position="131"/>
    </location>
</feature>
<dbReference type="AlphaFoldDB" id="E1R166"/>
<accession>E1R166</accession>
<dbReference type="KEGG" id="ssm:Spirs_1760"/>
<dbReference type="eggNOG" id="ENOG502ZRE9">
    <property type="taxonomic scope" value="Bacteria"/>
</dbReference>
<dbReference type="RefSeq" id="WP_013254350.1">
    <property type="nucleotide sequence ID" value="NC_014364.1"/>
</dbReference>
<dbReference type="EMBL" id="CP002116">
    <property type="protein sequence ID" value="ADK80886.1"/>
    <property type="molecule type" value="Genomic_DNA"/>
</dbReference>
<dbReference type="OrthoDB" id="366603at2"/>
<proteinExistence type="predicted"/>
<dbReference type="STRING" id="573413.Spirs_1760"/>
<dbReference type="Gene3D" id="2.60.40.3710">
    <property type="match status" value="1"/>
</dbReference>
<feature type="domain" description="SbsA Ig-like" evidence="2">
    <location>
        <begin position="138"/>
        <end position="235"/>
    </location>
</feature>
<dbReference type="InterPro" id="IPR032812">
    <property type="entry name" value="SbsA_Ig"/>
</dbReference>
<name>E1R166_SEDSS</name>
<evidence type="ECO:0000313" key="3">
    <source>
        <dbReference type="EMBL" id="ADK80886.1"/>
    </source>
</evidence>
<protein>
    <recommendedName>
        <fullName evidence="2">SbsA Ig-like domain-containing protein</fullName>
    </recommendedName>
</protein>